<protein>
    <submittedName>
        <fullName evidence="9">Iron chelate uptake ABC transporter family permease subunit</fullName>
    </submittedName>
</protein>
<dbReference type="InterPro" id="IPR037294">
    <property type="entry name" value="ABC_BtuC-like"/>
</dbReference>
<feature type="transmembrane region" description="Helical" evidence="8">
    <location>
        <begin position="193"/>
        <end position="213"/>
    </location>
</feature>
<feature type="transmembrane region" description="Helical" evidence="8">
    <location>
        <begin position="64"/>
        <end position="85"/>
    </location>
</feature>
<evidence type="ECO:0000313" key="9">
    <source>
        <dbReference type="EMBL" id="NOL49584.1"/>
    </source>
</evidence>
<evidence type="ECO:0000256" key="4">
    <source>
        <dbReference type="ARBA" id="ARBA00022475"/>
    </source>
</evidence>
<evidence type="ECO:0000256" key="1">
    <source>
        <dbReference type="ARBA" id="ARBA00004651"/>
    </source>
</evidence>
<evidence type="ECO:0000256" key="3">
    <source>
        <dbReference type="ARBA" id="ARBA00022448"/>
    </source>
</evidence>
<feature type="transmembrane region" description="Helical" evidence="8">
    <location>
        <begin position="152"/>
        <end position="173"/>
    </location>
</feature>
<proteinExistence type="inferred from homology"/>
<gene>
    <name evidence="9" type="ORF">HKX40_05485</name>
</gene>
<comment type="similarity">
    <text evidence="2">Belongs to the binding-protein-dependent transport system permease family. FecCD subfamily.</text>
</comment>
<evidence type="ECO:0000256" key="5">
    <source>
        <dbReference type="ARBA" id="ARBA00022692"/>
    </source>
</evidence>
<dbReference type="Gene3D" id="1.10.3470.10">
    <property type="entry name" value="ABC transporter involved in vitamin B12 uptake, BtuC"/>
    <property type="match status" value="1"/>
</dbReference>
<comment type="caution">
    <text evidence="9">The sequence shown here is derived from an EMBL/GenBank/DDBJ whole genome shotgun (WGS) entry which is preliminary data.</text>
</comment>
<accession>A0A7Y4L9V1</accession>
<dbReference type="SUPFAM" id="SSF81345">
    <property type="entry name" value="ABC transporter involved in vitamin B12 uptake, BtuC"/>
    <property type="match status" value="1"/>
</dbReference>
<evidence type="ECO:0000256" key="8">
    <source>
        <dbReference type="SAM" id="Phobius"/>
    </source>
</evidence>
<dbReference type="PANTHER" id="PTHR30472:SF24">
    <property type="entry name" value="FERRIC ENTEROBACTIN TRANSPORT SYSTEM PERMEASE PROTEIN FEPG"/>
    <property type="match status" value="1"/>
</dbReference>
<evidence type="ECO:0000256" key="2">
    <source>
        <dbReference type="ARBA" id="ARBA00007935"/>
    </source>
</evidence>
<dbReference type="PANTHER" id="PTHR30472">
    <property type="entry name" value="FERRIC ENTEROBACTIN TRANSPORT SYSTEM PERMEASE PROTEIN"/>
    <property type="match status" value="1"/>
</dbReference>
<dbReference type="EMBL" id="JABGBO010000005">
    <property type="protein sequence ID" value="NOL49584.1"/>
    <property type="molecule type" value="Genomic_DNA"/>
</dbReference>
<dbReference type="Pfam" id="PF01032">
    <property type="entry name" value="FecCD"/>
    <property type="match status" value="1"/>
</dbReference>
<feature type="transmembrane region" description="Helical" evidence="8">
    <location>
        <begin position="122"/>
        <end position="140"/>
    </location>
</feature>
<evidence type="ECO:0000313" key="10">
    <source>
        <dbReference type="Proteomes" id="UP000541421"/>
    </source>
</evidence>
<reference evidence="9 10" key="1">
    <citation type="submission" date="2020-05" db="EMBL/GenBank/DDBJ databases">
        <authorList>
            <person name="Niu N."/>
        </authorList>
    </citation>
    <scope>NUCLEOTIDE SEQUENCE [LARGE SCALE GENOMIC DNA]</scope>
    <source>
        <strain evidence="9 10">LMG10982</strain>
    </source>
</reference>
<keyword evidence="5 8" id="KW-0812">Transmembrane</keyword>
<dbReference type="GO" id="GO:0033214">
    <property type="term" value="P:siderophore-iron import into cell"/>
    <property type="evidence" value="ECO:0007669"/>
    <property type="project" value="TreeGrafter"/>
</dbReference>
<keyword evidence="10" id="KW-1185">Reference proteome</keyword>
<sequence>MMRDTFFLPVRRIKRFWVISLPLLFILIVVASTIGKEHILIFKLFDLWKGEADAVSSWLFWELWLPRALLATGVGMALALSGNVFQLLTKNPLGSPDIIGVNAGASAGAVLSAIVFPSFISMTTGALLGALIVVILVVVANGRQLSFQFEAIVCGIAMNALALSIVQFGLTGLRQENALLLAAWLSGSLSGRGWNDVGMIWLGLPIVLIGLYCINRSFTLLSLHGDVAATLGVPIRFTMLSSLLLATILSALAVLVAGPISFIALCAPHIVRKMLKTHQTVWLANAVVGAILLLLSDIVARLLPVKAHFPVGVLTAGLGGLYLLWLLIAEMRKNSF</sequence>
<dbReference type="GO" id="GO:0022857">
    <property type="term" value="F:transmembrane transporter activity"/>
    <property type="evidence" value="ECO:0007669"/>
    <property type="project" value="InterPro"/>
</dbReference>
<feature type="transmembrane region" description="Helical" evidence="8">
    <location>
        <begin position="309"/>
        <end position="328"/>
    </location>
</feature>
<name>A0A7Y4L9V1_9BURK</name>
<comment type="subcellular location">
    <subcellularLocation>
        <location evidence="1">Cell membrane</location>
        <topology evidence="1">Multi-pass membrane protein</topology>
    </subcellularLocation>
</comment>
<feature type="transmembrane region" description="Helical" evidence="8">
    <location>
        <begin position="243"/>
        <end position="270"/>
    </location>
</feature>
<keyword evidence="4" id="KW-1003">Cell membrane</keyword>
<dbReference type="InterPro" id="IPR000522">
    <property type="entry name" value="ABC_transptr_permease_BtuC"/>
</dbReference>
<organism evidence="9 10">
    <name type="scientific">Pelistega europaea</name>
    <dbReference type="NCBI Taxonomy" id="106147"/>
    <lineage>
        <taxon>Bacteria</taxon>
        <taxon>Pseudomonadati</taxon>
        <taxon>Pseudomonadota</taxon>
        <taxon>Betaproteobacteria</taxon>
        <taxon>Burkholderiales</taxon>
        <taxon>Alcaligenaceae</taxon>
        <taxon>Pelistega</taxon>
    </lineage>
</organism>
<dbReference type="Proteomes" id="UP000541421">
    <property type="component" value="Unassembled WGS sequence"/>
</dbReference>
<feature type="transmembrane region" description="Helical" evidence="8">
    <location>
        <begin position="97"/>
        <end position="116"/>
    </location>
</feature>
<feature type="transmembrane region" description="Helical" evidence="8">
    <location>
        <begin position="282"/>
        <end position="303"/>
    </location>
</feature>
<dbReference type="AlphaFoldDB" id="A0A7Y4L9V1"/>
<dbReference type="CDD" id="cd06550">
    <property type="entry name" value="TM_ABC_iron-siderophores_like"/>
    <property type="match status" value="1"/>
</dbReference>
<keyword evidence="7 8" id="KW-0472">Membrane</keyword>
<evidence type="ECO:0000256" key="6">
    <source>
        <dbReference type="ARBA" id="ARBA00022989"/>
    </source>
</evidence>
<keyword evidence="6 8" id="KW-1133">Transmembrane helix</keyword>
<dbReference type="RefSeq" id="WP_171588569.1">
    <property type="nucleotide sequence ID" value="NZ_JABGBO010000005.1"/>
</dbReference>
<dbReference type="GO" id="GO:0005886">
    <property type="term" value="C:plasma membrane"/>
    <property type="evidence" value="ECO:0007669"/>
    <property type="project" value="UniProtKB-SubCell"/>
</dbReference>
<keyword evidence="3" id="KW-0813">Transport</keyword>
<feature type="transmembrane region" description="Helical" evidence="8">
    <location>
        <begin position="220"/>
        <end position="237"/>
    </location>
</feature>
<evidence type="ECO:0000256" key="7">
    <source>
        <dbReference type="ARBA" id="ARBA00023136"/>
    </source>
</evidence>